<dbReference type="PANTHER" id="PTHR18806:SF4">
    <property type="entry name" value="RNA-BINDING PROTEIN 25"/>
    <property type="match status" value="1"/>
</dbReference>
<dbReference type="GeneID" id="87812389"/>
<keyword evidence="1" id="KW-0694">RNA-binding</keyword>
<feature type="compositionally biased region" description="Basic and acidic residues" evidence="2">
    <location>
        <begin position="385"/>
        <end position="433"/>
    </location>
</feature>
<reference evidence="5" key="1">
    <citation type="submission" date="2023-10" db="EMBL/GenBank/DDBJ databases">
        <authorList>
            <person name="Noh H."/>
        </authorList>
    </citation>
    <scope>NUCLEOTIDE SEQUENCE</scope>
    <source>
        <strain evidence="5">DUCC4014</strain>
    </source>
</reference>
<dbReference type="SMART" id="SM00360">
    <property type="entry name" value="RRM"/>
    <property type="match status" value="1"/>
</dbReference>
<dbReference type="InterPro" id="IPR002483">
    <property type="entry name" value="PWI_dom"/>
</dbReference>
<evidence type="ECO:0000256" key="1">
    <source>
        <dbReference type="PROSITE-ProRule" id="PRU00176"/>
    </source>
</evidence>
<accession>A0AAF0YFD0</accession>
<dbReference type="PROSITE" id="PS50102">
    <property type="entry name" value="RRM"/>
    <property type="match status" value="1"/>
</dbReference>
<dbReference type="Pfam" id="PF01480">
    <property type="entry name" value="PWI"/>
    <property type="match status" value="1"/>
</dbReference>
<dbReference type="InterPro" id="IPR000504">
    <property type="entry name" value="RRM_dom"/>
</dbReference>
<dbReference type="InterPro" id="IPR012677">
    <property type="entry name" value="Nucleotide-bd_a/b_plait_sf"/>
</dbReference>
<feature type="compositionally biased region" description="Pro residues" evidence="2">
    <location>
        <begin position="9"/>
        <end position="21"/>
    </location>
</feature>
<feature type="compositionally biased region" description="Low complexity" evidence="2">
    <location>
        <begin position="315"/>
        <end position="326"/>
    </location>
</feature>
<name>A0AAF0YFD0_9TREE</name>
<dbReference type="RefSeq" id="XP_062631761.1">
    <property type="nucleotide sequence ID" value="XM_062775777.1"/>
</dbReference>
<protein>
    <submittedName>
        <fullName evidence="5">U1 snRNP-associated protein</fullName>
    </submittedName>
</protein>
<organism evidence="5 6">
    <name type="scientific">Vanrija pseudolonga</name>
    <dbReference type="NCBI Taxonomy" id="143232"/>
    <lineage>
        <taxon>Eukaryota</taxon>
        <taxon>Fungi</taxon>
        <taxon>Dikarya</taxon>
        <taxon>Basidiomycota</taxon>
        <taxon>Agaricomycotina</taxon>
        <taxon>Tremellomycetes</taxon>
        <taxon>Trichosporonales</taxon>
        <taxon>Trichosporonaceae</taxon>
        <taxon>Vanrija</taxon>
    </lineage>
</organism>
<dbReference type="Gene3D" id="1.20.1390.10">
    <property type="entry name" value="PWI domain"/>
    <property type="match status" value="1"/>
</dbReference>
<feature type="region of interest" description="Disordered" evidence="2">
    <location>
        <begin position="541"/>
        <end position="568"/>
    </location>
</feature>
<dbReference type="Gene3D" id="3.30.70.330">
    <property type="match status" value="1"/>
</dbReference>
<dbReference type="GO" id="GO:0005681">
    <property type="term" value="C:spliceosomal complex"/>
    <property type="evidence" value="ECO:0007669"/>
    <property type="project" value="TreeGrafter"/>
</dbReference>
<feature type="compositionally biased region" description="Basic and acidic residues" evidence="2">
    <location>
        <begin position="299"/>
        <end position="309"/>
    </location>
</feature>
<dbReference type="PANTHER" id="PTHR18806">
    <property type="entry name" value="RBM25 PROTEIN"/>
    <property type="match status" value="1"/>
</dbReference>
<proteinExistence type="predicted"/>
<dbReference type="GO" id="GO:0003729">
    <property type="term" value="F:mRNA binding"/>
    <property type="evidence" value="ECO:0007669"/>
    <property type="project" value="TreeGrafter"/>
</dbReference>
<dbReference type="EMBL" id="CP086720">
    <property type="protein sequence ID" value="WOO85735.1"/>
    <property type="molecule type" value="Genomic_DNA"/>
</dbReference>
<feature type="domain" description="RRM" evidence="3">
    <location>
        <begin position="109"/>
        <end position="198"/>
    </location>
</feature>
<feature type="compositionally biased region" description="Polar residues" evidence="2">
    <location>
        <begin position="728"/>
        <end position="747"/>
    </location>
</feature>
<evidence type="ECO:0000313" key="5">
    <source>
        <dbReference type="EMBL" id="WOO85735.1"/>
    </source>
</evidence>
<dbReference type="SUPFAM" id="SSF54928">
    <property type="entry name" value="RNA-binding domain, RBD"/>
    <property type="match status" value="1"/>
</dbReference>
<feature type="region of interest" description="Disordered" evidence="2">
    <location>
        <begin position="299"/>
        <end position="433"/>
    </location>
</feature>
<dbReference type="AlphaFoldDB" id="A0AAF0YFD0"/>
<dbReference type="InterPro" id="IPR034268">
    <property type="entry name" value="RBM25_RRM"/>
</dbReference>
<evidence type="ECO:0000259" key="3">
    <source>
        <dbReference type="PROSITE" id="PS50102"/>
    </source>
</evidence>
<feature type="region of interest" description="Disordered" evidence="2">
    <location>
        <begin position="1"/>
        <end position="102"/>
    </location>
</feature>
<feature type="region of interest" description="Disordered" evidence="2">
    <location>
        <begin position="728"/>
        <end position="753"/>
    </location>
</feature>
<dbReference type="CDD" id="cd12446">
    <property type="entry name" value="RRM_RBM25"/>
    <property type="match status" value="1"/>
</dbReference>
<dbReference type="Proteomes" id="UP000827549">
    <property type="component" value="Chromosome 7"/>
</dbReference>
<dbReference type="InterPro" id="IPR035979">
    <property type="entry name" value="RBD_domain_sf"/>
</dbReference>
<dbReference type="SMART" id="SM00311">
    <property type="entry name" value="PWI"/>
    <property type="match status" value="1"/>
</dbReference>
<dbReference type="PROSITE" id="PS51025">
    <property type="entry name" value="PWI"/>
    <property type="match status" value="1"/>
</dbReference>
<feature type="region of interest" description="Disordered" evidence="2">
    <location>
        <begin position="464"/>
        <end position="485"/>
    </location>
</feature>
<dbReference type="Pfam" id="PF00076">
    <property type="entry name" value="RRM_1"/>
    <property type="match status" value="1"/>
</dbReference>
<evidence type="ECO:0000256" key="2">
    <source>
        <dbReference type="SAM" id="MobiDB-lite"/>
    </source>
</evidence>
<evidence type="ECO:0000259" key="4">
    <source>
        <dbReference type="PROSITE" id="PS51025"/>
    </source>
</evidence>
<evidence type="ECO:0000313" key="6">
    <source>
        <dbReference type="Proteomes" id="UP000827549"/>
    </source>
</evidence>
<gene>
    <name evidence="5" type="primary">usp107</name>
    <name evidence="5" type="ORF">LOC62_07G009226</name>
</gene>
<keyword evidence="6" id="KW-1185">Reference proteome</keyword>
<feature type="compositionally biased region" description="Basic and acidic residues" evidence="2">
    <location>
        <begin position="348"/>
        <end position="357"/>
    </location>
</feature>
<dbReference type="InterPro" id="IPR052768">
    <property type="entry name" value="RBM25"/>
</dbReference>
<sequence length="783" mass="86065">MSSNGHGQPPFPPPPTLPPFRPNFAPGNAPPRPGYHPQGYGPTPFSPNFSNGGSSPAGMGRPPPPGYPPRSSHPGLGHGPSAGLPQLQAYPPPAASSAPPSVNKDVQTIKVFLGSIAPGIGDSTLKDLLNACGPLHELIRVVGANGKPQAFGFASFESPEAVLRCIRCLNGVELPDQTASGPPEQRPRKALTVKADQKTAEFLQGFEETLGRSDSDENADAQARRSIAHIVAMLTDPNAMPGGRVSKSKSGRYSPIQVIVPAHLQDLKEGDLPEAQRVAVLDQIAIFRENAARREREKKLLDDEKERQKAVQPPGSRNSNSSYGYGQRAFVPPAAESSRGDTVVRSTTQDRREDPQRYNEPVNFVRPETAAGKGESERTDEEEEAIRKQKQDREQALALRDREHRVENRERQRIEAALREESIRQQRTDADVRGKRSAMEYLTDWDDDDVEERARDLFISDRAQWRSQRQQNRQREDQEDVDDRRLESEELKSLEAESEDFLQKQMAELASLEERQRQAGLLADDAAPVKLAIAAQAVAEPKETKPTTAQLNPRPTIALGDEDDDASAQRKRRALVKLDYEKGLDEAEEVAKTRARLLDISKNLPRSVGSIFDSVIEWSAVQASPVRAKIQSVIERKIADVLGGADQDLADFVIDHITQRKGPGELVDDLSAVLADEAEGFVAQIWRQLSFEINPSKQEVSLKPVFIPTSQEVIGRFKPSRVFKDAVDNSQSQVAEASGSQPPSRSSAPPLHVTSVAFDDMGDRCVTAGEDDVFTLYDARKGK</sequence>
<feature type="domain" description="PWI" evidence="4">
    <location>
        <begin position="609"/>
        <end position="709"/>
    </location>
</feature>